<dbReference type="Proteomes" id="UP000515123">
    <property type="component" value="Linkage group 12"/>
</dbReference>
<reference evidence="5" key="2">
    <citation type="submission" date="2025-08" db="UniProtKB">
        <authorList>
            <consortium name="RefSeq"/>
        </authorList>
    </citation>
    <scope>IDENTIFICATION</scope>
    <source>
        <tissue evidence="5">Leaf</tissue>
    </source>
</reference>
<dbReference type="Gramene" id="Aco000254.1.mrna1">
    <property type="protein sequence ID" value="Aco000254.1.mrna1"/>
    <property type="gene ID" value="Aco000254.1.path1"/>
</dbReference>
<name>A0A6P5G6T8_ANACO</name>
<dbReference type="PANTHER" id="PTHR32343">
    <property type="entry name" value="SERINE/ARGININE-RICH SPLICING FACTOR"/>
    <property type="match status" value="1"/>
</dbReference>
<dbReference type="PROSITE" id="PS50102">
    <property type="entry name" value="RRM"/>
    <property type="match status" value="1"/>
</dbReference>
<keyword evidence="1" id="KW-0694">RNA-binding</keyword>
<feature type="region of interest" description="Disordered" evidence="2">
    <location>
        <begin position="1"/>
        <end position="24"/>
    </location>
</feature>
<proteinExistence type="predicted"/>
<dbReference type="SMART" id="SM00360">
    <property type="entry name" value="RRM"/>
    <property type="match status" value="1"/>
</dbReference>
<sequence length="274" mass="29108">MEVPAVDQNNLKKGGEDPPPSTVTPNWTIDVSDVRTVKVSNVSLVASEIDIREFFSFSGDVEYVETRRIESERSQIAYVTFKDSQGADTALLLSGATIADLSISITPCENYQLPPEAYAQITQKEGKLSATAESAVRKAEEVVSTMLAKSFAAGKDALRHARSFDERHRLLSSASATAASLDRRMGLTDKFSTGTAVVGSKVREVGGQLGVSEKARSAIAAAEQTAAAVMGSRYVSAGAAWVSGAIGAVARTAGEVGSMTREKVEKAEVQRRET</sequence>
<dbReference type="GO" id="GO:0003723">
    <property type="term" value="F:RNA binding"/>
    <property type="evidence" value="ECO:0007669"/>
    <property type="project" value="UniProtKB-UniRule"/>
</dbReference>
<evidence type="ECO:0000256" key="1">
    <source>
        <dbReference type="PROSITE-ProRule" id="PRU00176"/>
    </source>
</evidence>
<evidence type="ECO:0000256" key="2">
    <source>
        <dbReference type="SAM" id="MobiDB-lite"/>
    </source>
</evidence>
<dbReference type="GeneID" id="109718903"/>
<keyword evidence="4" id="KW-1185">Reference proteome</keyword>
<feature type="domain" description="RRM" evidence="3">
    <location>
        <begin position="35"/>
        <end position="110"/>
    </location>
</feature>
<dbReference type="InterPro" id="IPR000504">
    <property type="entry name" value="RRM_dom"/>
</dbReference>
<dbReference type="AlphaFoldDB" id="A0A6P5G6T8"/>
<reference evidence="4" key="1">
    <citation type="journal article" date="2015" name="Nat. Genet.">
        <title>The pineapple genome and the evolution of CAM photosynthesis.</title>
        <authorList>
            <person name="Ming R."/>
            <person name="VanBuren R."/>
            <person name="Wai C.M."/>
            <person name="Tang H."/>
            <person name="Schatz M.C."/>
            <person name="Bowers J.E."/>
            <person name="Lyons E."/>
            <person name="Wang M.L."/>
            <person name="Chen J."/>
            <person name="Biggers E."/>
            <person name="Zhang J."/>
            <person name="Huang L."/>
            <person name="Zhang L."/>
            <person name="Miao W."/>
            <person name="Zhang J."/>
            <person name="Ye Z."/>
            <person name="Miao C."/>
            <person name="Lin Z."/>
            <person name="Wang H."/>
            <person name="Zhou H."/>
            <person name="Yim W.C."/>
            <person name="Priest H.D."/>
            <person name="Zheng C."/>
            <person name="Woodhouse M."/>
            <person name="Edger P.P."/>
            <person name="Guyot R."/>
            <person name="Guo H.B."/>
            <person name="Guo H."/>
            <person name="Zheng G."/>
            <person name="Singh R."/>
            <person name="Sharma A."/>
            <person name="Min X."/>
            <person name="Zheng Y."/>
            <person name="Lee H."/>
            <person name="Gurtowski J."/>
            <person name="Sedlazeck F.J."/>
            <person name="Harkess A."/>
            <person name="McKain M.R."/>
            <person name="Liao Z."/>
            <person name="Fang J."/>
            <person name="Liu J."/>
            <person name="Zhang X."/>
            <person name="Zhang Q."/>
            <person name="Hu W."/>
            <person name="Qin Y."/>
            <person name="Wang K."/>
            <person name="Chen L.Y."/>
            <person name="Shirley N."/>
            <person name="Lin Y.R."/>
            <person name="Liu L.Y."/>
            <person name="Hernandez A.G."/>
            <person name="Wright C.L."/>
            <person name="Bulone V."/>
            <person name="Tuskan G.A."/>
            <person name="Heath K."/>
            <person name="Zee F."/>
            <person name="Moore P.H."/>
            <person name="Sunkar R."/>
            <person name="Leebens-Mack J.H."/>
            <person name="Mockler T."/>
            <person name="Bennetzen J.L."/>
            <person name="Freeling M."/>
            <person name="Sankoff D."/>
            <person name="Paterson A.H."/>
            <person name="Zhu X."/>
            <person name="Yang X."/>
            <person name="Smith J.A."/>
            <person name="Cushman J.C."/>
            <person name="Paull R.E."/>
            <person name="Yu Q."/>
        </authorList>
    </citation>
    <scope>NUCLEOTIDE SEQUENCE [LARGE SCALE GENOMIC DNA]</scope>
    <source>
        <strain evidence="4">cv. F153</strain>
    </source>
</reference>
<dbReference type="InterPro" id="IPR035979">
    <property type="entry name" value="RBD_domain_sf"/>
</dbReference>
<protein>
    <submittedName>
        <fullName evidence="5">Binding partner of ACD11 1-like</fullName>
    </submittedName>
</protein>
<dbReference type="Gene3D" id="3.30.70.330">
    <property type="match status" value="1"/>
</dbReference>
<evidence type="ECO:0000259" key="3">
    <source>
        <dbReference type="PROSITE" id="PS50102"/>
    </source>
</evidence>
<evidence type="ECO:0000313" key="4">
    <source>
        <dbReference type="Proteomes" id="UP000515123"/>
    </source>
</evidence>
<dbReference type="OrthoDB" id="7763451at2759"/>
<dbReference type="SUPFAM" id="SSF54928">
    <property type="entry name" value="RNA-binding domain, RBD"/>
    <property type="match status" value="1"/>
</dbReference>
<dbReference type="RefSeq" id="XP_020100965.1">
    <property type="nucleotide sequence ID" value="XM_020245376.1"/>
</dbReference>
<evidence type="ECO:0000313" key="5">
    <source>
        <dbReference type="RefSeq" id="XP_020100965.1"/>
    </source>
</evidence>
<accession>A0A6P5G6T8</accession>
<dbReference type="PANTHER" id="PTHR32343:SF19">
    <property type="entry name" value="OS11G0549537 PROTEIN"/>
    <property type="match status" value="1"/>
</dbReference>
<gene>
    <name evidence="5" type="primary">LOC109718903</name>
</gene>
<organism evidence="4 5">
    <name type="scientific">Ananas comosus</name>
    <name type="common">Pineapple</name>
    <name type="synonym">Ananas ananas</name>
    <dbReference type="NCBI Taxonomy" id="4615"/>
    <lineage>
        <taxon>Eukaryota</taxon>
        <taxon>Viridiplantae</taxon>
        <taxon>Streptophyta</taxon>
        <taxon>Embryophyta</taxon>
        <taxon>Tracheophyta</taxon>
        <taxon>Spermatophyta</taxon>
        <taxon>Magnoliopsida</taxon>
        <taxon>Liliopsida</taxon>
        <taxon>Poales</taxon>
        <taxon>Bromeliaceae</taxon>
        <taxon>Bromelioideae</taxon>
        <taxon>Ananas</taxon>
    </lineage>
</organism>
<dbReference type="InterPro" id="IPR012677">
    <property type="entry name" value="Nucleotide-bd_a/b_plait_sf"/>
</dbReference>
<dbReference type="Pfam" id="PF00076">
    <property type="entry name" value="RRM_1"/>
    <property type="match status" value="1"/>
</dbReference>